<evidence type="ECO:0000256" key="6">
    <source>
        <dbReference type="SAM" id="MobiDB-lite"/>
    </source>
</evidence>
<evidence type="ECO:0000256" key="1">
    <source>
        <dbReference type="ARBA" id="ARBA00004123"/>
    </source>
</evidence>
<gene>
    <name evidence="8" type="ORF">MUK42_37455</name>
</gene>
<feature type="domain" description="TAFII55 protein conserved region" evidence="7">
    <location>
        <begin position="1"/>
        <end position="151"/>
    </location>
</feature>
<evidence type="ECO:0000313" key="8">
    <source>
        <dbReference type="EMBL" id="URE25523.1"/>
    </source>
</evidence>
<evidence type="ECO:0000259" key="7">
    <source>
        <dbReference type="SMART" id="SM01370"/>
    </source>
</evidence>
<keyword evidence="4" id="KW-0804">Transcription</keyword>
<comment type="similarity">
    <text evidence="2">Belongs to the TAF7 family.</text>
</comment>
<evidence type="ECO:0000256" key="4">
    <source>
        <dbReference type="ARBA" id="ARBA00023163"/>
    </source>
</evidence>
<keyword evidence="5" id="KW-0539">Nucleus</keyword>
<dbReference type="PANTHER" id="PTHR12228">
    <property type="entry name" value="TRANSCRIPTION INITIATION FACTOR TFIID 55 KD SUBUNIT-RELATED"/>
    <property type="match status" value="1"/>
</dbReference>
<dbReference type="AlphaFoldDB" id="A0A9E7KLH7"/>
<name>A0A9E7KLH7_9LILI</name>
<accession>A0A9E7KLH7</accession>
<feature type="compositionally biased region" description="Basic and acidic residues" evidence="6">
    <location>
        <begin position="170"/>
        <end position="188"/>
    </location>
</feature>
<comment type="subcellular location">
    <subcellularLocation>
        <location evidence="1">Nucleus</location>
    </subcellularLocation>
</comment>
<dbReference type="InterPro" id="IPR006751">
    <property type="entry name" value="TAFII55_prot_cons_reg"/>
</dbReference>
<evidence type="ECO:0000313" key="9">
    <source>
        <dbReference type="Proteomes" id="UP001055439"/>
    </source>
</evidence>
<dbReference type="Pfam" id="PF04658">
    <property type="entry name" value="TAFII55_N"/>
    <property type="match status" value="1"/>
</dbReference>
<organism evidence="8 9">
    <name type="scientific">Musa troglodytarum</name>
    <name type="common">fe'i banana</name>
    <dbReference type="NCBI Taxonomy" id="320322"/>
    <lineage>
        <taxon>Eukaryota</taxon>
        <taxon>Viridiplantae</taxon>
        <taxon>Streptophyta</taxon>
        <taxon>Embryophyta</taxon>
        <taxon>Tracheophyta</taxon>
        <taxon>Spermatophyta</taxon>
        <taxon>Magnoliopsida</taxon>
        <taxon>Liliopsida</taxon>
        <taxon>Zingiberales</taxon>
        <taxon>Musaceae</taxon>
        <taxon>Musa</taxon>
    </lineage>
</organism>
<keyword evidence="9" id="KW-1185">Reference proteome</keyword>
<sequence>MEEQFILRVPPSVAERIERLLNENASSSLDGSLDISFSEDGRSGTFLIGDERFPASLLDLPCIVESYKTYDDNVLIKTADVGQMIMVRDDGDAAVEGVEYKHGLTPPMRDARRRRFRREPDLNVVVLTPEVVQRVEKDLLNIMSVGLHVETVVPEAGGQRKKNALVAAPKPDEVHVKSAGGEPERSDSDESLEPES</sequence>
<dbReference type="GO" id="GO:0016251">
    <property type="term" value="F:RNA polymerase II general transcription initiation factor activity"/>
    <property type="evidence" value="ECO:0007669"/>
    <property type="project" value="TreeGrafter"/>
</dbReference>
<dbReference type="InterPro" id="IPR037817">
    <property type="entry name" value="TAF7"/>
</dbReference>
<dbReference type="Proteomes" id="UP001055439">
    <property type="component" value="Chromosome 8"/>
</dbReference>
<proteinExistence type="inferred from homology"/>
<dbReference type="EMBL" id="CP097510">
    <property type="protein sequence ID" value="URE25523.1"/>
    <property type="molecule type" value="Genomic_DNA"/>
</dbReference>
<feature type="region of interest" description="Disordered" evidence="6">
    <location>
        <begin position="158"/>
        <end position="196"/>
    </location>
</feature>
<evidence type="ECO:0000256" key="5">
    <source>
        <dbReference type="ARBA" id="ARBA00023242"/>
    </source>
</evidence>
<dbReference type="GO" id="GO:0051123">
    <property type="term" value="P:RNA polymerase II preinitiation complex assembly"/>
    <property type="evidence" value="ECO:0007669"/>
    <property type="project" value="TreeGrafter"/>
</dbReference>
<reference evidence="8" key="1">
    <citation type="submission" date="2022-05" db="EMBL/GenBank/DDBJ databases">
        <title>The Musa troglodytarum L. genome provides insights into the mechanism of non-climacteric behaviour and enrichment of carotenoids.</title>
        <authorList>
            <person name="Wang J."/>
        </authorList>
    </citation>
    <scope>NUCLEOTIDE SEQUENCE</scope>
    <source>
        <tissue evidence="8">Leaf</tissue>
    </source>
</reference>
<dbReference type="PANTHER" id="PTHR12228:SF0">
    <property type="entry name" value="TATA-BOX BINDING PROTEIN ASSOCIATED FACTOR 7"/>
    <property type="match status" value="1"/>
</dbReference>
<dbReference type="SMART" id="SM01370">
    <property type="entry name" value="TAFII55_N"/>
    <property type="match status" value="1"/>
</dbReference>
<dbReference type="CDD" id="cd08047">
    <property type="entry name" value="TAF7"/>
    <property type="match status" value="1"/>
</dbReference>
<keyword evidence="3" id="KW-0805">Transcription regulation</keyword>
<dbReference type="OrthoDB" id="248747at2759"/>
<evidence type="ECO:0000256" key="3">
    <source>
        <dbReference type="ARBA" id="ARBA00023015"/>
    </source>
</evidence>
<protein>
    <submittedName>
        <fullName evidence="8">Vesicle-associated membrane protein</fullName>
    </submittedName>
</protein>
<evidence type="ECO:0000256" key="2">
    <source>
        <dbReference type="ARBA" id="ARBA00009368"/>
    </source>
</evidence>
<dbReference type="GO" id="GO:0005669">
    <property type="term" value="C:transcription factor TFIID complex"/>
    <property type="evidence" value="ECO:0007669"/>
    <property type="project" value="InterPro"/>
</dbReference>